<evidence type="ECO:0000256" key="6">
    <source>
        <dbReference type="SAM" id="Phobius"/>
    </source>
</evidence>
<dbReference type="SUPFAM" id="SSF52833">
    <property type="entry name" value="Thioredoxin-like"/>
    <property type="match status" value="1"/>
</dbReference>
<dbReference type="PROSITE" id="PS51352">
    <property type="entry name" value="THIOREDOXIN_2"/>
    <property type="match status" value="1"/>
</dbReference>
<dbReference type="InterPro" id="IPR012336">
    <property type="entry name" value="Thioredoxin-like_fold"/>
</dbReference>
<dbReference type="GO" id="GO:0016491">
    <property type="term" value="F:oxidoreductase activity"/>
    <property type="evidence" value="ECO:0007669"/>
    <property type="project" value="UniProtKB-KW"/>
</dbReference>
<evidence type="ECO:0000256" key="3">
    <source>
        <dbReference type="ARBA" id="ARBA00023002"/>
    </source>
</evidence>
<dbReference type="InterPro" id="IPR013766">
    <property type="entry name" value="Thioredoxin_domain"/>
</dbReference>
<accession>A0A2H0YQM4</accession>
<reference evidence="9" key="1">
    <citation type="submission" date="2017-09" db="EMBL/GenBank/DDBJ databases">
        <title>Depth-based differentiation of microbial function through sediment-hosted aquifers and enrichment of novel symbionts in the deep terrestrial subsurface.</title>
        <authorList>
            <person name="Probst A.J."/>
            <person name="Ladd B."/>
            <person name="Jarett J.K."/>
            <person name="Geller-Mcgrath D.E."/>
            <person name="Sieber C.M.K."/>
            <person name="Emerson J.B."/>
            <person name="Anantharaman K."/>
            <person name="Thomas B.C."/>
            <person name="Malmstrom R."/>
            <person name="Stieglmeier M."/>
            <person name="Klingl A."/>
            <person name="Woyke T."/>
            <person name="Ryan C.M."/>
            <person name="Banfield J.F."/>
        </authorList>
    </citation>
    <scope>NUCLEOTIDE SEQUENCE [LARGE SCALE GENOMIC DNA]</scope>
</reference>
<dbReference type="Proteomes" id="UP000236845">
    <property type="component" value="Unassembled WGS sequence"/>
</dbReference>
<dbReference type="Pfam" id="PF13462">
    <property type="entry name" value="Thioredoxin_4"/>
    <property type="match status" value="1"/>
</dbReference>
<keyword evidence="6" id="KW-0472">Membrane</keyword>
<dbReference type="PANTHER" id="PTHR13887:SF14">
    <property type="entry name" value="DISULFIDE BOND FORMATION PROTEIN D"/>
    <property type="match status" value="1"/>
</dbReference>
<comment type="similarity">
    <text evidence="1">Belongs to the thioredoxin family. DsbA subfamily.</text>
</comment>
<evidence type="ECO:0000256" key="4">
    <source>
        <dbReference type="ARBA" id="ARBA00023157"/>
    </source>
</evidence>
<gene>
    <name evidence="8" type="ORF">COT26_01490</name>
</gene>
<keyword evidence="3" id="KW-0560">Oxidoreductase</keyword>
<protein>
    <recommendedName>
        <fullName evidence="7">Thioredoxin domain-containing protein</fullName>
    </recommendedName>
</protein>
<comment type="caution">
    <text evidence="8">The sequence shown here is derived from an EMBL/GenBank/DDBJ whole genome shotgun (WGS) entry which is preliminary data.</text>
</comment>
<evidence type="ECO:0000313" key="8">
    <source>
        <dbReference type="EMBL" id="PIS40778.1"/>
    </source>
</evidence>
<dbReference type="Gene3D" id="3.40.30.10">
    <property type="entry name" value="Glutaredoxin"/>
    <property type="match status" value="1"/>
</dbReference>
<organism evidence="8 9">
    <name type="scientific">Candidatus Kerfeldbacteria bacterium CG08_land_8_20_14_0_20_43_14</name>
    <dbReference type="NCBI Taxonomy" id="2014246"/>
    <lineage>
        <taxon>Bacteria</taxon>
        <taxon>Candidatus Kerfeldiibacteriota</taxon>
    </lineage>
</organism>
<proteinExistence type="inferred from homology"/>
<dbReference type="PANTHER" id="PTHR13887">
    <property type="entry name" value="GLUTATHIONE S-TRANSFERASE KAPPA"/>
    <property type="match status" value="1"/>
</dbReference>
<keyword evidence="6" id="KW-1133">Transmembrane helix</keyword>
<feature type="transmembrane region" description="Helical" evidence="6">
    <location>
        <begin position="15"/>
        <end position="35"/>
    </location>
</feature>
<evidence type="ECO:0000313" key="9">
    <source>
        <dbReference type="Proteomes" id="UP000236845"/>
    </source>
</evidence>
<evidence type="ECO:0000256" key="1">
    <source>
        <dbReference type="ARBA" id="ARBA00005791"/>
    </source>
</evidence>
<evidence type="ECO:0000259" key="7">
    <source>
        <dbReference type="PROSITE" id="PS51352"/>
    </source>
</evidence>
<name>A0A2H0YQM4_9BACT</name>
<keyword evidence="2" id="KW-0732">Signal</keyword>
<dbReference type="AlphaFoldDB" id="A0A2H0YQM4"/>
<keyword evidence="6" id="KW-0812">Transmembrane</keyword>
<sequence>MAQDTQVQKHWFKPLMLLLGLFAVVFLASIILIDYKKSKSNVDSFVELTQGSSSKSSSENIIAASRPAIPKLETTEDPYLGKKDASVVVVEFGDFQCPYCREIYPTLREISMKYQDRVKFIFRDFPLSQIHERAQAAAEAAGCAFAQSNDKFWAYHDKLFQNQDNLTDEDLKNYAVQVGLDEKKFSECFTSGERKAEINEDFLDGAAQDVTGTPTFFFNGRKVQGVIPKDKFEKALDLFLK</sequence>
<keyword evidence="5" id="KW-0676">Redox-active center</keyword>
<dbReference type="InterPro" id="IPR036249">
    <property type="entry name" value="Thioredoxin-like_sf"/>
</dbReference>
<feature type="domain" description="Thioredoxin" evidence="7">
    <location>
        <begin position="60"/>
        <end position="241"/>
    </location>
</feature>
<evidence type="ECO:0000256" key="2">
    <source>
        <dbReference type="ARBA" id="ARBA00022729"/>
    </source>
</evidence>
<evidence type="ECO:0000256" key="5">
    <source>
        <dbReference type="ARBA" id="ARBA00023284"/>
    </source>
</evidence>
<keyword evidence="4" id="KW-1015">Disulfide bond</keyword>
<dbReference type="EMBL" id="PEXW01000031">
    <property type="protein sequence ID" value="PIS40778.1"/>
    <property type="molecule type" value="Genomic_DNA"/>
</dbReference>